<proteinExistence type="predicted"/>
<dbReference type="Gene3D" id="3.40.50.2300">
    <property type="match status" value="1"/>
</dbReference>
<dbReference type="PANTHER" id="PTHR44591">
    <property type="entry name" value="STRESS RESPONSE REGULATOR PROTEIN 1"/>
    <property type="match status" value="1"/>
</dbReference>
<accession>A0A2N7IDW1</accession>
<organism evidence="4 5">
    <name type="scientific">Vibrio lentus</name>
    <dbReference type="NCBI Taxonomy" id="136468"/>
    <lineage>
        <taxon>Bacteria</taxon>
        <taxon>Pseudomonadati</taxon>
        <taxon>Pseudomonadota</taxon>
        <taxon>Gammaproteobacteria</taxon>
        <taxon>Vibrionales</taxon>
        <taxon>Vibrionaceae</taxon>
        <taxon>Vibrio</taxon>
    </lineage>
</organism>
<evidence type="ECO:0000313" key="4">
    <source>
        <dbReference type="EMBL" id="PML55175.1"/>
    </source>
</evidence>
<name>A0A2N7IDW1_9VIBR</name>
<feature type="domain" description="Response regulatory" evidence="3">
    <location>
        <begin position="10"/>
        <end position="131"/>
    </location>
</feature>
<sequence length="529" mass="59455">MDLTLPPDLRVLIVDDSKSATILIKQQLASLGIARDCIFIATDYRQAIKAVETHSFHVLLIDYHLEQSFTGFELLGILYRNRLIDHTVATILLSGDMRQETVLTALSGEAHHFISKPIHTQSLGKKIQSSVFESQQIDQLNRLYPINTPDLLKQALSIPSNQVNVQFEATLIEHLIAGQKWDLLSNVITNSKTKMHPTKLVAEALILDSLGKPNLAIEKLHNYLIVQPLSLNVIDCLSCIYEKHKMLLPALKLAIRAFEMTPSISHRAIRAIDLAENSDNTHMLIKLGEMYATHISSADIDLIHSIGTHYDSLKATYQRETQTQNKRMLLEHANQFTELVNLKLPAKLQQQVLASLALFQSSILLIENSPSVAHKKVIRATKLLSNQFFNQPTSLLAQLLPLLSHFGEYSLYHLVAECLKSRGEQVQEQLASNTADPSTCINIGNSGSIQELKDYIHNYPYSVAAKLDYLYAVNNAQIEANLSDEYIEELTQLELPPRWNQWVSDSSRYGFSTKPPSPFSTSSRQESIC</sequence>
<evidence type="ECO:0000313" key="5">
    <source>
        <dbReference type="Proteomes" id="UP000235746"/>
    </source>
</evidence>
<dbReference type="AlphaFoldDB" id="A0A2N7IDW1"/>
<dbReference type="RefSeq" id="WP_065112939.1">
    <property type="nucleotide sequence ID" value="NZ_AP025500.1"/>
</dbReference>
<dbReference type="EMBL" id="MCYL01000024">
    <property type="protein sequence ID" value="PML55175.1"/>
    <property type="molecule type" value="Genomic_DNA"/>
</dbReference>
<comment type="caution">
    <text evidence="4">The sequence shown here is derived from an EMBL/GenBank/DDBJ whole genome shotgun (WGS) entry which is preliminary data.</text>
</comment>
<dbReference type="Pfam" id="PF00072">
    <property type="entry name" value="Response_reg"/>
    <property type="match status" value="1"/>
</dbReference>
<keyword evidence="1 2" id="KW-0597">Phosphoprotein</keyword>
<evidence type="ECO:0000259" key="3">
    <source>
        <dbReference type="PROSITE" id="PS50110"/>
    </source>
</evidence>
<dbReference type="PANTHER" id="PTHR44591:SF3">
    <property type="entry name" value="RESPONSE REGULATORY DOMAIN-CONTAINING PROTEIN"/>
    <property type="match status" value="1"/>
</dbReference>
<evidence type="ECO:0000256" key="1">
    <source>
        <dbReference type="ARBA" id="ARBA00022553"/>
    </source>
</evidence>
<dbReference type="Proteomes" id="UP000235746">
    <property type="component" value="Unassembled WGS sequence"/>
</dbReference>
<dbReference type="InterPro" id="IPR001789">
    <property type="entry name" value="Sig_transdc_resp-reg_receiver"/>
</dbReference>
<dbReference type="GO" id="GO:0000160">
    <property type="term" value="P:phosphorelay signal transduction system"/>
    <property type="evidence" value="ECO:0007669"/>
    <property type="project" value="InterPro"/>
</dbReference>
<protein>
    <recommendedName>
        <fullName evidence="3">Response regulatory domain-containing protein</fullName>
    </recommendedName>
</protein>
<gene>
    <name evidence="4" type="ORF">BCT74_07550</name>
</gene>
<evidence type="ECO:0000256" key="2">
    <source>
        <dbReference type="PROSITE-ProRule" id="PRU00169"/>
    </source>
</evidence>
<dbReference type="InterPro" id="IPR011006">
    <property type="entry name" value="CheY-like_superfamily"/>
</dbReference>
<reference evidence="5" key="1">
    <citation type="submission" date="2016-07" db="EMBL/GenBank/DDBJ databases">
        <title>Nontailed viruses are major unrecognized killers of bacteria in the ocean.</title>
        <authorList>
            <person name="Kauffman K."/>
            <person name="Hussain F."/>
            <person name="Yang J."/>
            <person name="Arevalo P."/>
            <person name="Brown J."/>
            <person name="Cutler M."/>
            <person name="Kelly L."/>
            <person name="Polz M.F."/>
        </authorList>
    </citation>
    <scope>NUCLEOTIDE SEQUENCE [LARGE SCALE GENOMIC DNA]</scope>
    <source>
        <strain evidence="5">10N.261.51.B8</strain>
    </source>
</reference>
<dbReference type="InterPro" id="IPR050595">
    <property type="entry name" value="Bact_response_regulator"/>
</dbReference>
<dbReference type="SMART" id="SM00448">
    <property type="entry name" value="REC"/>
    <property type="match status" value="1"/>
</dbReference>
<dbReference type="PROSITE" id="PS50110">
    <property type="entry name" value="RESPONSE_REGULATORY"/>
    <property type="match status" value="1"/>
</dbReference>
<dbReference type="SUPFAM" id="SSF52172">
    <property type="entry name" value="CheY-like"/>
    <property type="match status" value="1"/>
</dbReference>
<feature type="modified residue" description="4-aspartylphosphate" evidence="2">
    <location>
        <position position="62"/>
    </location>
</feature>